<proteinExistence type="predicted"/>
<dbReference type="Proteomes" id="UP000192360">
    <property type="component" value="Unassembled WGS sequence"/>
</dbReference>
<dbReference type="PROSITE" id="PS51257">
    <property type="entry name" value="PROKAR_LIPOPROTEIN"/>
    <property type="match status" value="1"/>
</dbReference>
<gene>
    <name evidence="1" type="ORF">SAMN05660703_2280</name>
</gene>
<dbReference type="AlphaFoldDB" id="A0A1W2AY66"/>
<dbReference type="EMBL" id="FWXO01000003">
    <property type="protein sequence ID" value="SMC65118.1"/>
    <property type="molecule type" value="Genomic_DNA"/>
</dbReference>
<dbReference type="STRING" id="504486.SAMN05660703_2280"/>
<keyword evidence="2" id="KW-1185">Reference proteome</keyword>
<reference evidence="1 2" key="1">
    <citation type="submission" date="2017-04" db="EMBL/GenBank/DDBJ databases">
        <authorList>
            <person name="Afonso C.L."/>
            <person name="Miller P.J."/>
            <person name="Scott M.A."/>
            <person name="Spackman E."/>
            <person name="Goraichik I."/>
            <person name="Dimitrov K.M."/>
            <person name="Suarez D.L."/>
            <person name="Swayne D.E."/>
        </authorList>
    </citation>
    <scope>NUCLEOTIDE SEQUENCE [LARGE SCALE GENOMIC DNA]</scope>
    <source>
        <strain evidence="1 2">DSM 21164</strain>
    </source>
</reference>
<evidence type="ECO:0000313" key="2">
    <source>
        <dbReference type="Proteomes" id="UP000192360"/>
    </source>
</evidence>
<organism evidence="1 2">
    <name type="scientific">Cellulophaga tyrosinoxydans</name>
    <dbReference type="NCBI Taxonomy" id="504486"/>
    <lineage>
        <taxon>Bacteria</taxon>
        <taxon>Pseudomonadati</taxon>
        <taxon>Bacteroidota</taxon>
        <taxon>Flavobacteriia</taxon>
        <taxon>Flavobacteriales</taxon>
        <taxon>Flavobacteriaceae</taxon>
        <taxon>Cellulophaga</taxon>
    </lineage>
</organism>
<sequence length="302" mass="33539">MLVIMKNKKLIMKLGKRALLVGIIFSGITSCNFSKSASKDLILGITTKGDGLSAEHVYVTINNEKVSDNAFYYGQDIITNFENMDGFVTENNTYFPMMQVVLVSKKGDTIMYEPDLLKADSGFDASLKTLTGNMILARPIYSGEDYTMYYSITDKKGDGKFSSELKFDVLHDPLIKVEKKGLDFKEGYLMSLSKNNIITNGKIAFDEKILMDFQDLYGYKSTNGNVSLGLKIRVVDAADTVILNMEDAFNGRPISEDEIKAGVGAQLVINKGRLKNPVNFHVTIWDKNSDAKLTAHTAIIVE</sequence>
<name>A0A1W2AY66_9FLAO</name>
<protein>
    <submittedName>
        <fullName evidence="1">Uncharacterized protein</fullName>
    </submittedName>
</protein>
<accession>A0A1W2AY66</accession>
<evidence type="ECO:0000313" key="1">
    <source>
        <dbReference type="EMBL" id="SMC65118.1"/>
    </source>
</evidence>